<feature type="domain" description="Helix-turn-helix" evidence="1">
    <location>
        <begin position="4"/>
        <end position="53"/>
    </location>
</feature>
<organism evidence="2 3">
    <name type="scientific">Paenibacillus apii</name>
    <dbReference type="NCBI Taxonomy" id="1850370"/>
    <lineage>
        <taxon>Bacteria</taxon>
        <taxon>Bacillati</taxon>
        <taxon>Bacillota</taxon>
        <taxon>Bacilli</taxon>
        <taxon>Bacillales</taxon>
        <taxon>Paenibacillaceae</taxon>
        <taxon>Paenibacillus</taxon>
    </lineage>
</organism>
<dbReference type="Pfam" id="PF12728">
    <property type="entry name" value="HTH_17"/>
    <property type="match status" value="1"/>
</dbReference>
<keyword evidence="3" id="KW-1185">Reference proteome</keyword>
<dbReference type="InterPro" id="IPR010093">
    <property type="entry name" value="SinI_DNA-bd"/>
</dbReference>
<evidence type="ECO:0000313" key="3">
    <source>
        <dbReference type="Proteomes" id="UP000480151"/>
    </source>
</evidence>
<name>A0A6M1PL00_9BACL</name>
<dbReference type="SUPFAM" id="SSF46955">
    <property type="entry name" value="Putative DNA-binding domain"/>
    <property type="match status" value="1"/>
</dbReference>
<accession>A0A6M1PL00</accession>
<proteinExistence type="predicted"/>
<dbReference type="InterPro" id="IPR041657">
    <property type="entry name" value="HTH_17"/>
</dbReference>
<sequence length="56" mass="6848">MQQVYSVSELAEYLKVSTDSIYTMVREKQIPHVRVRKRIIFPMNMIEEWLNNQQIY</sequence>
<comment type="caution">
    <text evidence="2">The sequence shown here is derived from an EMBL/GenBank/DDBJ whole genome shotgun (WGS) entry which is preliminary data.</text>
</comment>
<dbReference type="Proteomes" id="UP000480151">
    <property type="component" value="Unassembled WGS sequence"/>
</dbReference>
<reference evidence="2 3" key="1">
    <citation type="submission" date="2020-02" db="EMBL/GenBank/DDBJ databases">
        <authorList>
            <person name="Gao J."/>
            <person name="Sun J."/>
        </authorList>
    </citation>
    <scope>NUCLEOTIDE SEQUENCE [LARGE SCALE GENOMIC DNA]</scope>
    <source>
        <strain evidence="2 3">7124</strain>
    </source>
</reference>
<dbReference type="EMBL" id="JAAKGU010000007">
    <property type="protein sequence ID" value="NGM83950.1"/>
    <property type="molecule type" value="Genomic_DNA"/>
</dbReference>
<dbReference type="AlphaFoldDB" id="A0A6M1PL00"/>
<dbReference type="RefSeq" id="WP_165100018.1">
    <property type="nucleotide sequence ID" value="NZ_JAAKGU010000007.1"/>
</dbReference>
<evidence type="ECO:0000259" key="1">
    <source>
        <dbReference type="Pfam" id="PF12728"/>
    </source>
</evidence>
<protein>
    <submittedName>
        <fullName evidence="2">Helix-turn-helix domain-containing protein</fullName>
    </submittedName>
</protein>
<dbReference type="GO" id="GO:0003677">
    <property type="term" value="F:DNA binding"/>
    <property type="evidence" value="ECO:0007669"/>
    <property type="project" value="InterPro"/>
</dbReference>
<dbReference type="NCBIfam" id="TIGR01764">
    <property type="entry name" value="excise"/>
    <property type="match status" value="1"/>
</dbReference>
<gene>
    <name evidence="2" type="ORF">G5B47_16145</name>
</gene>
<evidence type="ECO:0000313" key="2">
    <source>
        <dbReference type="EMBL" id="NGM83950.1"/>
    </source>
</evidence>
<dbReference type="InterPro" id="IPR009061">
    <property type="entry name" value="DNA-bd_dom_put_sf"/>
</dbReference>